<dbReference type="SUPFAM" id="SSF55003">
    <property type="entry name" value="PAP/Archaeal CCA-adding enzyme, C-terminal domain"/>
    <property type="match status" value="1"/>
</dbReference>
<dbReference type="GO" id="GO:0003723">
    <property type="term" value="F:RNA binding"/>
    <property type="evidence" value="ECO:0007669"/>
    <property type="project" value="InterPro"/>
</dbReference>
<evidence type="ECO:0000313" key="11">
    <source>
        <dbReference type="Proteomes" id="UP000241769"/>
    </source>
</evidence>
<dbReference type="GO" id="GO:0031123">
    <property type="term" value="P:RNA 3'-end processing"/>
    <property type="evidence" value="ECO:0007669"/>
    <property type="project" value="InterPro"/>
</dbReference>
<dbReference type="GO" id="GO:0006397">
    <property type="term" value="P:mRNA processing"/>
    <property type="evidence" value="ECO:0007669"/>
    <property type="project" value="UniProtKB-KW"/>
</dbReference>
<keyword evidence="6" id="KW-0547">Nucleotide-binding</keyword>
<dbReference type="GO" id="GO:1990817">
    <property type="term" value="F:poly(A) RNA polymerase activity"/>
    <property type="evidence" value="ECO:0007669"/>
    <property type="project" value="UniProtKB-EC"/>
</dbReference>
<dbReference type="SUPFAM" id="SSF81631">
    <property type="entry name" value="PAP/OAS1 substrate-binding domain"/>
    <property type="match status" value="1"/>
</dbReference>
<evidence type="ECO:0000313" key="10">
    <source>
        <dbReference type="EMBL" id="PRP83367.1"/>
    </source>
</evidence>
<dbReference type="SUPFAM" id="SSF81301">
    <property type="entry name" value="Nucleotidyltransferase"/>
    <property type="match status" value="1"/>
</dbReference>
<keyword evidence="8" id="KW-0539">Nucleus</keyword>
<reference evidence="10 11" key="1">
    <citation type="journal article" date="2018" name="Genome Biol. Evol.">
        <title>Multiple Roots of Fruiting Body Formation in Amoebozoa.</title>
        <authorList>
            <person name="Hillmann F."/>
            <person name="Forbes G."/>
            <person name="Novohradska S."/>
            <person name="Ferling I."/>
            <person name="Riege K."/>
            <person name="Groth M."/>
            <person name="Westermann M."/>
            <person name="Marz M."/>
            <person name="Spaller T."/>
            <person name="Winckler T."/>
            <person name="Schaap P."/>
            <person name="Glockner G."/>
        </authorList>
    </citation>
    <scope>NUCLEOTIDE SEQUENCE [LARGE SCALE GENOMIC DNA]</scope>
    <source>
        <strain evidence="10 11">Jena</strain>
    </source>
</reference>
<keyword evidence="7" id="KW-0067">ATP-binding</keyword>
<dbReference type="GO" id="GO:0005524">
    <property type="term" value="F:ATP binding"/>
    <property type="evidence" value="ECO:0007669"/>
    <property type="project" value="UniProtKB-KW"/>
</dbReference>
<dbReference type="SUPFAM" id="SSF56219">
    <property type="entry name" value="DNase I-like"/>
    <property type="match status" value="1"/>
</dbReference>
<dbReference type="Gene3D" id="3.30.460.10">
    <property type="entry name" value="Beta Polymerase, domain 2"/>
    <property type="match status" value="1"/>
</dbReference>
<dbReference type="PANTHER" id="PTHR10682:SF10">
    <property type="entry name" value="POLYNUCLEOTIDE ADENYLYLTRANSFERASE"/>
    <property type="match status" value="1"/>
</dbReference>
<dbReference type="Gene3D" id="3.30.70.590">
    <property type="entry name" value="Poly(A) polymerase predicted RNA binding domain"/>
    <property type="match status" value="1"/>
</dbReference>
<dbReference type="EC" id="2.7.7.19" evidence="3"/>
<name>A0A2P6NHE3_9EUKA</name>
<evidence type="ECO:0000259" key="9">
    <source>
        <dbReference type="Pfam" id="PF04928"/>
    </source>
</evidence>
<dbReference type="InterPro" id="IPR036691">
    <property type="entry name" value="Endo/exonu/phosph_ase_sf"/>
</dbReference>
<accession>A0A2P6NHE3</accession>
<comment type="similarity">
    <text evidence="2">Belongs to the poly(A) polymerase family.</text>
</comment>
<dbReference type="Gene3D" id="1.10.1410.10">
    <property type="match status" value="1"/>
</dbReference>
<gene>
    <name evidence="10" type="ORF">PROFUN_09395</name>
</gene>
<dbReference type="GO" id="GO:0005634">
    <property type="term" value="C:nucleus"/>
    <property type="evidence" value="ECO:0007669"/>
    <property type="project" value="UniProtKB-SubCell"/>
</dbReference>
<proteinExistence type="inferred from homology"/>
<evidence type="ECO:0000256" key="5">
    <source>
        <dbReference type="ARBA" id="ARBA00022679"/>
    </source>
</evidence>
<dbReference type="Pfam" id="PF04928">
    <property type="entry name" value="PAP_central"/>
    <property type="match status" value="1"/>
</dbReference>
<evidence type="ECO:0000256" key="8">
    <source>
        <dbReference type="ARBA" id="ARBA00023242"/>
    </source>
</evidence>
<evidence type="ECO:0000256" key="3">
    <source>
        <dbReference type="ARBA" id="ARBA00012388"/>
    </source>
</evidence>
<evidence type="ECO:0000256" key="7">
    <source>
        <dbReference type="ARBA" id="ARBA00022840"/>
    </source>
</evidence>
<sequence length="749" mass="85861">MSCPSDQAYFSSTIVDNNFYRFDAREGCWLPAKKGLDNFTVLSYNVLFELHDPSIVRCGRRWPYLIDFLSESSSDIIALQEVTNSFLQLLLEQNWVRESYYVSDRSIVAGELKEKKILLTKYAPRGSLLGAGASKRFHITQFMMNHRPLLLCNIHLNSNRSDIISACLNMSQTKESDILFVGDTNFSDRDTLNDYPIPLKDQWEHLYPSHHGYTFDSNRNALAKLNSPNHSVRRYDRFILSSRSLAVLSMEIVGTEEVDTTVEARCKWSEHLKEPEVKGEEVKGPLYLSDHYGLKANVYWENNNEEEDDQQTPPSELREWLMSERLIPDNHHIEERRRCTHRLGWLCKAALRLSQESPECVYPIGSSKLDIYNQESDLDALCCGSHSVQHIQFFRSLSEVIPQFEDIRIVHIALNANVPLARLLIGQMQIELSYCNVPQPQGLTEVNLRGLSAASQRSICGLLDAEEMQRRIMHEKVVFCDTVRAIKYWAKRRGILSNGLGFLGGFSWSLLVMHIVDKYKPSTSESAVEMFFSRYANHDWSVSINRSKQKFIRTPSRVSLRCDTREVTTFPYKNTARNVTQSTLELMNVEVKRGDIIFKSDHGGDFMSRWKEIISPIEFYSTYKNYLRVDVSCPTEEGTVQCKGFINSHLVSFLLDMEAIRLFVHPFTTIYSQLAGGEGEGEIQSVFVGISAAQCKEGATVEKAVMKMQSDFEAWPDRPDGSKITVRQLRSNAKTISQLRQEQQDMIDK</sequence>
<dbReference type="OrthoDB" id="412748at2759"/>
<dbReference type="InterPro" id="IPR007012">
    <property type="entry name" value="PolA_pol_cen_dom"/>
</dbReference>
<dbReference type="STRING" id="1890364.A0A2P6NHE3"/>
<evidence type="ECO:0000256" key="1">
    <source>
        <dbReference type="ARBA" id="ARBA00004123"/>
    </source>
</evidence>
<comment type="caution">
    <text evidence="10">The sequence shown here is derived from an EMBL/GenBank/DDBJ whole genome shotgun (WGS) entry which is preliminary data.</text>
</comment>
<dbReference type="Gene3D" id="3.60.10.10">
    <property type="entry name" value="Endonuclease/exonuclease/phosphatase"/>
    <property type="match status" value="1"/>
</dbReference>
<dbReference type="InterPro" id="IPR011068">
    <property type="entry name" value="NuclTrfase_I-like_C"/>
</dbReference>
<dbReference type="InterPro" id="IPR043519">
    <property type="entry name" value="NT_sf"/>
</dbReference>
<dbReference type="InParanoid" id="A0A2P6NHE3"/>
<evidence type="ECO:0000256" key="4">
    <source>
        <dbReference type="ARBA" id="ARBA00022664"/>
    </source>
</evidence>
<feature type="domain" description="Poly(A) polymerase central" evidence="9">
    <location>
        <begin position="478"/>
        <end position="604"/>
    </location>
</feature>
<dbReference type="EMBL" id="MDYQ01000083">
    <property type="protein sequence ID" value="PRP83367.1"/>
    <property type="molecule type" value="Genomic_DNA"/>
</dbReference>
<dbReference type="Proteomes" id="UP000241769">
    <property type="component" value="Unassembled WGS sequence"/>
</dbReference>
<keyword evidence="4" id="KW-0507">mRNA processing</keyword>
<protein>
    <recommendedName>
        <fullName evidence="3">polynucleotide adenylyltransferase</fullName>
        <ecNumber evidence="3">2.7.7.19</ecNumber>
    </recommendedName>
</protein>
<organism evidence="10 11">
    <name type="scientific">Planoprotostelium fungivorum</name>
    <dbReference type="NCBI Taxonomy" id="1890364"/>
    <lineage>
        <taxon>Eukaryota</taxon>
        <taxon>Amoebozoa</taxon>
        <taxon>Evosea</taxon>
        <taxon>Variosea</taxon>
        <taxon>Cavosteliida</taxon>
        <taxon>Cavosteliaceae</taxon>
        <taxon>Planoprotostelium</taxon>
    </lineage>
</organism>
<keyword evidence="5" id="KW-0808">Transferase</keyword>
<dbReference type="PANTHER" id="PTHR10682">
    <property type="entry name" value="POLY A POLYMERASE"/>
    <property type="match status" value="1"/>
</dbReference>
<keyword evidence="11" id="KW-1185">Reference proteome</keyword>
<dbReference type="AlphaFoldDB" id="A0A2P6NHE3"/>
<evidence type="ECO:0000256" key="2">
    <source>
        <dbReference type="ARBA" id="ARBA00010912"/>
    </source>
</evidence>
<evidence type="ECO:0000256" key="6">
    <source>
        <dbReference type="ARBA" id="ARBA00022741"/>
    </source>
</evidence>
<comment type="subcellular location">
    <subcellularLocation>
        <location evidence="1">Nucleus</location>
    </subcellularLocation>
</comment>